<dbReference type="GO" id="GO:0005789">
    <property type="term" value="C:endoplasmic reticulum membrane"/>
    <property type="evidence" value="ECO:0007669"/>
    <property type="project" value="TreeGrafter"/>
</dbReference>
<protein>
    <recommendedName>
        <fullName evidence="8">Major facilitator superfamily (MFS) profile domain-containing protein</fullName>
    </recommendedName>
</protein>
<proteinExistence type="predicted"/>
<gene>
    <name evidence="6" type="ORF">DYB36_007474</name>
</gene>
<evidence type="ECO:0000313" key="6">
    <source>
        <dbReference type="EMBL" id="RHY04144.1"/>
    </source>
</evidence>
<keyword evidence="4 5" id="KW-0472">Membrane</keyword>
<dbReference type="Proteomes" id="UP000265427">
    <property type="component" value="Unassembled WGS sequence"/>
</dbReference>
<keyword evidence="3 5" id="KW-1133">Transmembrane helix</keyword>
<dbReference type="AlphaFoldDB" id="A0A397ACX7"/>
<organism evidence="6 7">
    <name type="scientific">Aphanomyces astaci</name>
    <name type="common">Crayfish plague agent</name>
    <dbReference type="NCBI Taxonomy" id="112090"/>
    <lineage>
        <taxon>Eukaryota</taxon>
        <taxon>Sar</taxon>
        <taxon>Stramenopiles</taxon>
        <taxon>Oomycota</taxon>
        <taxon>Saprolegniomycetes</taxon>
        <taxon>Saprolegniales</taxon>
        <taxon>Verrucalvaceae</taxon>
        <taxon>Aphanomyces</taxon>
    </lineage>
</organism>
<comment type="subcellular location">
    <subcellularLocation>
        <location evidence="1">Membrane</location>
        <topology evidence="1">Multi-pass membrane protein</topology>
    </subcellularLocation>
</comment>
<dbReference type="InterPro" id="IPR036259">
    <property type="entry name" value="MFS_trans_sf"/>
</dbReference>
<feature type="transmembrane region" description="Helical" evidence="5">
    <location>
        <begin position="108"/>
        <end position="131"/>
    </location>
</feature>
<dbReference type="PANTHER" id="PTHR43184">
    <property type="entry name" value="MAJOR FACILITATOR SUPERFAMILY TRANSPORTER 16, ISOFORM B"/>
    <property type="match status" value="1"/>
</dbReference>
<feature type="transmembrane region" description="Helical" evidence="5">
    <location>
        <begin position="64"/>
        <end position="88"/>
    </location>
</feature>
<accession>A0A397ACX7</accession>
<evidence type="ECO:0000256" key="2">
    <source>
        <dbReference type="ARBA" id="ARBA00022692"/>
    </source>
</evidence>
<dbReference type="Gene3D" id="1.20.1250.20">
    <property type="entry name" value="MFS general substrate transporter like domains"/>
    <property type="match status" value="1"/>
</dbReference>
<dbReference type="VEuPathDB" id="FungiDB:H257_13941"/>
<evidence type="ECO:0000256" key="5">
    <source>
        <dbReference type="SAM" id="Phobius"/>
    </source>
</evidence>
<evidence type="ECO:0008006" key="8">
    <source>
        <dbReference type="Google" id="ProtNLM"/>
    </source>
</evidence>
<evidence type="ECO:0000256" key="4">
    <source>
        <dbReference type="ARBA" id="ARBA00023136"/>
    </source>
</evidence>
<reference evidence="6 7" key="1">
    <citation type="submission" date="2018-08" db="EMBL/GenBank/DDBJ databases">
        <title>Aphanomyces genome sequencing and annotation.</title>
        <authorList>
            <person name="Minardi D."/>
            <person name="Oidtmann B."/>
            <person name="Van Der Giezen M."/>
            <person name="Studholme D.J."/>
        </authorList>
    </citation>
    <scope>NUCLEOTIDE SEQUENCE [LARGE SCALE GENOMIC DNA]</scope>
    <source>
        <strain evidence="6 7">Kv</strain>
    </source>
</reference>
<evidence type="ECO:0000256" key="3">
    <source>
        <dbReference type="ARBA" id="ARBA00022989"/>
    </source>
</evidence>
<evidence type="ECO:0000256" key="1">
    <source>
        <dbReference type="ARBA" id="ARBA00004141"/>
    </source>
</evidence>
<comment type="caution">
    <text evidence="6">The sequence shown here is derived from an EMBL/GenBank/DDBJ whole genome shotgun (WGS) entry which is preliminary data.</text>
</comment>
<dbReference type="PANTHER" id="PTHR43184:SF12">
    <property type="entry name" value="SUGAR PHOSPHATE EXCHANGER 3"/>
    <property type="match status" value="1"/>
</dbReference>
<name>A0A397ACX7_APHAT</name>
<feature type="transmembrane region" description="Helical" evidence="5">
    <location>
        <begin position="30"/>
        <end position="52"/>
    </location>
</feature>
<dbReference type="SUPFAM" id="SSF103473">
    <property type="entry name" value="MFS general substrate transporter"/>
    <property type="match status" value="1"/>
</dbReference>
<dbReference type="EMBL" id="QUSZ01006919">
    <property type="protein sequence ID" value="RHY04144.1"/>
    <property type="molecule type" value="Genomic_DNA"/>
</dbReference>
<sequence length="140" mass="14562">MYKELVVFDILHIRSLLHLFDGASHAQTTALLLATGFLLGGPANLISTAISADLGSHDSLREDTAALATVTGIIDGTGSVGAAIVQFLVGYLAGCHPVGEGGTMVCTWGPVFVLLQVSGILSCVCLVPLVANELKRTCRR</sequence>
<evidence type="ECO:0000313" key="7">
    <source>
        <dbReference type="Proteomes" id="UP000265427"/>
    </source>
</evidence>
<keyword evidence="2 5" id="KW-0812">Transmembrane</keyword>